<organism evidence="3 4">
    <name type="scientific">Deinococcus indicus</name>
    <dbReference type="NCBI Taxonomy" id="223556"/>
    <lineage>
        <taxon>Bacteria</taxon>
        <taxon>Thermotogati</taxon>
        <taxon>Deinococcota</taxon>
        <taxon>Deinococci</taxon>
        <taxon>Deinococcales</taxon>
        <taxon>Deinococcaceae</taxon>
        <taxon>Deinococcus</taxon>
    </lineage>
</organism>
<gene>
    <name evidence="3" type="ORF">CBQ26_03445</name>
</gene>
<protein>
    <recommendedName>
        <fullName evidence="2">DUF218 domain-containing protein</fullName>
    </recommendedName>
</protein>
<evidence type="ECO:0000313" key="3">
    <source>
        <dbReference type="EMBL" id="OWL97367.1"/>
    </source>
</evidence>
<dbReference type="GO" id="GO:0005886">
    <property type="term" value="C:plasma membrane"/>
    <property type="evidence" value="ECO:0007669"/>
    <property type="project" value="TreeGrafter"/>
</dbReference>
<feature type="transmembrane region" description="Helical" evidence="1">
    <location>
        <begin position="60"/>
        <end position="80"/>
    </location>
</feature>
<dbReference type="InterPro" id="IPR003848">
    <property type="entry name" value="DUF218"/>
</dbReference>
<dbReference type="OrthoDB" id="9809813at2"/>
<feature type="domain" description="DUF218" evidence="2">
    <location>
        <begin position="97"/>
        <end position="253"/>
    </location>
</feature>
<accession>A0A246BNV9</accession>
<dbReference type="PANTHER" id="PTHR30336:SF4">
    <property type="entry name" value="ENVELOPE BIOGENESIS FACTOR ELYC"/>
    <property type="match status" value="1"/>
</dbReference>
<dbReference type="EMBL" id="NHMK01000009">
    <property type="protein sequence ID" value="OWL97367.1"/>
    <property type="molecule type" value="Genomic_DNA"/>
</dbReference>
<reference evidence="3 4" key="1">
    <citation type="submission" date="2017-05" db="EMBL/GenBank/DDBJ databases">
        <title>De novo genome assembly of Deniococcus indicus strain DR1.</title>
        <authorList>
            <person name="Chauhan D."/>
            <person name="Yennamalli R.M."/>
            <person name="Priyadarshini R."/>
        </authorList>
    </citation>
    <scope>NUCLEOTIDE SEQUENCE [LARGE SCALE GENOMIC DNA]</scope>
    <source>
        <strain evidence="3 4">DR1</strain>
    </source>
</reference>
<dbReference type="InterPro" id="IPR051599">
    <property type="entry name" value="Cell_Envelope_Assoc"/>
</dbReference>
<evidence type="ECO:0000256" key="1">
    <source>
        <dbReference type="SAM" id="Phobius"/>
    </source>
</evidence>
<sequence length="268" mass="27811">MTAAERRERLGGVLGGVAVGAALAVLAAFLGEVRAPPALLLTLIAAAGVAGAFRASRRALNVAAGALALTLAACLLTPVLRGPLAALTLSQPPVKADAIVALGAGVHCGSRELEASAVARLTGALTLWQAGYAPVVTVSEQSGLIGPRDCPKMSVLETELTRALYGPGGPTLVTLRNVTTTRDEAARVRDLARTRGWTTVLLVTSPSHSRRAAALFRTYGVNVVSVPAKEWRFDQTLGQPSDRLIATRILLYEALSRVKAALGGTPER</sequence>
<evidence type="ECO:0000313" key="4">
    <source>
        <dbReference type="Proteomes" id="UP000197208"/>
    </source>
</evidence>
<dbReference type="AlphaFoldDB" id="A0A246BNV9"/>
<keyword evidence="1" id="KW-0472">Membrane</keyword>
<evidence type="ECO:0000259" key="2">
    <source>
        <dbReference type="Pfam" id="PF02698"/>
    </source>
</evidence>
<dbReference type="Proteomes" id="UP000197208">
    <property type="component" value="Unassembled WGS sequence"/>
</dbReference>
<feature type="transmembrane region" description="Helical" evidence="1">
    <location>
        <begin position="12"/>
        <end position="30"/>
    </location>
</feature>
<feature type="transmembrane region" description="Helical" evidence="1">
    <location>
        <begin position="36"/>
        <end position="53"/>
    </location>
</feature>
<proteinExistence type="predicted"/>
<keyword evidence="1" id="KW-1133">Transmembrane helix</keyword>
<comment type="caution">
    <text evidence="3">The sequence shown here is derived from an EMBL/GenBank/DDBJ whole genome shotgun (WGS) entry which is preliminary data.</text>
</comment>
<dbReference type="RefSeq" id="WP_088247188.1">
    <property type="nucleotide sequence ID" value="NZ_NHMK01000009.1"/>
</dbReference>
<keyword evidence="4" id="KW-1185">Reference proteome</keyword>
<dbReference type="GO" id="GO:0000270">
    <property type="term" value="P:peptidoglycan metabolic process"/>
    <property type="evidence" value="ECO:0007669"/>
    <property type="project" value="TreeGrafter"/>
</dbReference>
<dbReference type="Pfam" id="PF02698">
    <property type="entry name" value="DUF218"/>
    <property type="match status" value="1"/>
</dbReference>
<name>A0A246BNV9_9DEIO</name>
<dbReference type="GO" id="GO:0043164">
    <property type="term" value="P:Gram-negative-bacterium-type cell wall biogenesis"/>
    <property type="evidence" value="ECO:0007669"/>
    <property type="project" value="TreeGrafter"/>
</dbReference>
<dbReference type="CDD" id="cd06259">
    <property type="entry name" value="YdcF-like"/>
    <property type="match status" value="1"/>
</dbReference>
<dbReference type="PANTHER" id="PTHR30336">
    <property type="entry name" value="INNER MEMBRANE PROTEIN, PROBABLE PERMEASE"/>
    <property type="match status" value="1"/>
</dbReference>
<keyword evidence="1" id="KW-0812">Transmembrane</keyword>